<gene>
    <name evidence="2" type="ORF">IAB63_09070</name>
</gene>
<reference evidence="2" key="2">
    <citation type="journal article" date="2021" name="PeerJ">
        <title>Extensive microbial diversity within the chicken gut microbiome revealed by metagenomics and culture.</title>
        <authorList>
            <person name="Gilroy R."/>
            <person name="Ravi A."/>
            <person name="Getino M."/>
            <person name="Pursley I."/>
            <person name="Horton D.L."/>
            <person name="Alikhan N.F."/>
            <person name="Baker D."/>
            <person name="Gharbi K."/>
            <person name="Hall N."/>
            <person name="Watson M."/>
            <person name="Adriaenssens E.M."/>
            <person name="Foster-Nyarko E."/>
            <person name="Jarju S."/>
            <person name="Secka A."/>
            <person name="Antonio M."/>
            <person name="Oren A."/>
            <person name="Chaudhuri R.R."/>
            <person name="La Ragione R."/>
            <person name="Hildebrand F."/>
            <person name="Pallen M.J."/>
        </authorList>
    </citation>
    <scope>NUCLEOTIDE SEQUENCE</scope>
    <source>
        <strain evidence="2">CHK187-14744</strain>
    </source>
</reference>
<proteinExistence type="predicted"/>
<dbReference type="InterPro" id="IPR036895">
    <property type="entry name" value="Uracil-DNA_glycosylase-like_sf"/>
</dbReference>
<comment type="caution">
    <text evidence="2">The sequence shown here is derived from an EMBL/GenBank/DDBJ whole genome shotgun (WGS) entry which is preliminary data.</text>
</comment>
<organism evidence="2 3">
    <name type="scientific">Candidatus Onthocola gallistercoris</name>
    <dbReference type="NCBI Taxonomy" id="2840876"/>
    <lineage>
        <taxon>Bacteria</taxon>
        <taxon>Bacillati</taxon>
        <taxon>Bacillota</taxon>
        <taxon>Bacilli</taxon>
        <taxon>Candidatus Onthocola</taxon>
    </lineage>
</organism>
<evidence type="ECO:0000259" key="1">
    <source>
        <dbReference type="SMART" id="SM00986"/>
    </source>
</evidence>
<dbReference type="CDD" id="cd10032">
    <property type="entry name" value="UDG-F6_HDG"/>
    <property type="match status" value="1"/>
</dbReference>
<evidence type="ECO:0000313" key="2">
    <source>
        <dbReference type="EMBL" id="HIU03390.1"/>
    </source>
</evidence>
<dbReference type="SUPFAM" id="SSF52141">
    <property type="entry name" value="Uracil-DNA glycosylase-like"/>
    <property type="match status" value="1"/>
</dbReference>
<dbReference type="Pfam" id="PF03167">
    <property type="entry name" value="UDG"/>
    <property type="match status" value="1"/>
</dbReference>
<protein>
    <submittedName>
        <fullName evidence="2">DNA-deoxyinosine glycosylase</fullName>
        <ecNumber evidence="2">3.2.2.15</ecNumber>
    </submittedName>
</protein>
<accession>A0A9D1HIV3</accession>
<dbReference type="Proteomes" id="UP000824164">
    <property type="component" value="Unassembled WGS sequence"/>
</dbReference>
<dbReference type="SMART" id="SM00986">
    <property type="entry name" value="UDG"/>
    <property type="match status" value="1"/>
</dbReference>
<feature type="domain" description="Uracil-DNA glycosylase-like" evidence="1">
    <location>
        <begin position="9"/>
        <end position="159"/>
    </location>
</feature>
<reference evidence="2" key="1">
    <citation type="submission" date="2020-10" db="EMBL/GenBank/DDBJ databases">
        <authorList>
            <person name="Gilroy R."/>
        </authorList>
    </citation>
    <scope>NUCLEOTIDE SEQUENCE</scope>
    <source>
        <strain evidence="2">CHK187-14744</strain>
    </source>
</reference>
<keyword evidence="2" id="KW-0378">Hydrolase</keyword>
<dbReference type="GO" id="GO:0033958">
    <property type="term" value="F:DNA-deoxyinosine glycosylase activity"/>
    <property type="evidence" value="ECO:0007669"/>
    <property type="project" value="UniProtKB-EC"/>
</dbReference>
<evidence type="ECO:0000313" key="3">
    <source>
        <dbReference type="Proteomes" id="UP000824164"/>
    </source>
</evidence>
<dbReference type="EMBL" id="DVLT01000055">
    <property type="protein sequence ID" value="HIU03390.1"/>
    <property type="molecule type" value="Genomic_DNA"/>
</dbReference>
<keyword evidence="2" id="KW-0326">Glycosidase</keyword>
<dbReference type="SMART" id="SM00987">
    <property type="entry name" value="UreE_C"/>
    <property type="match status" value="1"/>
</dbReference>
<dbReference type="InterPro" id="IPR026353">
    <property type="entry name" value="Hypoxan-DNA_Glyclase"/>
</dbReference>
<dbReference type="InterPro" id="IPR005122">
    <property type="entry name" value="Uracil-DNA_glycosylase-like"/>
</dbReference>
<dbReference type="EC" id="3.2.2.15" evidence="2"/>
<dbReference type="Gene3D" id="3.40.470.10">
    <property type="entry name" value="Uracil-DNA glycosylase-like domain"/>
    <property type="match status" value="1"/>
</dbReference>
<name>A0A9D1HIV3_9FIRM</name>
<dbReference type="NCBIfam" id="TIGR04274">
    <property type="entry name" value="hypoxanDNAglyco"/>
    <property type="match status" value="1"/>
</dbReference>
<dbReference type="AlphaFoldDB" id="A0A9D1HIV3"/>
<sequence length="164" mass="18384">MEHVEHTFEPIYDSRSRILILGTFPSVRSREAGFYYHHPRNRFWAVLADLTGEACPETIPEKKAMLLKHHIAIWDVVSSCDIQGSSDSSIKNVRPADIGGLLDKAPIQQIFGNGGKACQLYHKYAEEKTGRGIICLPSTSPANAAYSLARLTDIWRQAMEPFIK</sequence>